<sequence>MIMLNAMGYYYSLALVPLLLSMYAKCGCIDDAICVFMEMPLRDALSWMPMILALSMHGKGQQGLACFDEMLSLGETTMLRLLGCLVHVAHLDLWRKVVIISCMEEVYEIALV</sequence>
<feature type="chain" id="PRO_5032389106" description="Pentatricopeptide repeat-containing protein" evidence="2">
    <location>
        <begin position="29"/>
        <end position="112"/>
    </location>
</feature>
<evidence type="ECO:0000313" key="4">
    <source>
        <dbReference type="Proteomes" id="UP000631114"/>
    </source>
</evidence>
<gene>
    <name evidence="3" type="ORF">IFM89_016739</name>
</gene>
<organism evidence="3 4">
    <name type="scientific">Coptis chinensis</name>
    <dbReference type="NCBI Taxonomy" id="261450"/>
    <lineage>
        <taxon>Eukaryota</taxon>
        <taxon>Viridiplantae</taxon>
        <taxon>Streptophyta</taxon>
        <taxon>Embryophyta</taxon>
        <taxon>Tracheophyta</taxon>
        <taxon>Spermatophyta</taxon>
        <taxon>Magnoliopsida</taxon>
        <taxon>Ranunculales</taxon>
        <taxon>Ranunculaceae</taxon>
        <taxon>Coptidoideae</taxon>
        <taxon>Coptis</taxon>
    </lineage>
</organism>
<dbReference type="Pfam" id="PF01535">
    <property type="entry name" value="PPR"/>
    <property type="match status" value="2"/>
</dbReference>
<evidence type="ECO:0000256" key="2">
    <source>
        <dbReference type="SAM" id="SignalP"/>
    </source>
</evidence>
<keyword evidence="1" id="KW-0677">Repeat</keyword>
<feature type="signal peptide" evidence="2">
    <location>
        <begin position="1"/>
        <end position="28"/>
    </location>
</feature>
<dbReference type="Gene3D" id="1.25.40.10">
    <property type="entry name" value="Tetratricopeptide repeat domain"/>
    <property type="match status" value="1"/>
</dbReference>
<evidence type="ECO:0000313" key="3">
    <source>
        <dbReference type="EMBL" id="KAF9624970.1"/>
    </source>
</evidence>
<dbReference type="InterPro" id="IPR046960">
    <property type="entry name" value="PPR_At4g14850-like_plant"/>
</dbReference>
<dbReference type="EMBL" id="JADFTS010000001">
    <property type="protein sequence ID" value="KAF9624970.1"/>
    <property type="molecule type" value="Genomic_DNA"/>
</dbReference>
<dbReference type="InterPro" id="IPR002885">
    <property type="entry name" value="PPR_rpt"/>
</dbReference>
<protein>
    <recommendedName>
        <fullName evidence="5">Pentatricopeptide repeat-containing protein</fullName>
    </recommendedName>
</protein>
<reference evidence="3 4" key="1">
    <citation type="submission" date="2020-10" db="EMBL/GenBank/DDBJ databases">
        <title>The Coptis chinensis genome and diversification of protoberbering-type alkaloids.</title>
        <authorList>
            <person name="Wang B."/>
            <person name="Shu S."/>
            <person name="Song C."/>
            <person name="Liu Y."/>
        </authorList>
    </citation>
    <scope>NUCLEOTIDE SEQUENCE [LARGE SCALE GENOMIC DNA]</scope>
    <source>
        <strain evidence="3">HL-2020</strain>
        <tissue evidence="3">Leaf</tissue>
    </source>
</reference>
<keyword evidence="4" id="KW-1185">Reference proteome</keyword>
<evidence type="ECO:0000256" key="1">
    <source>
        <dbReference type="ARBA" id="ARBA00022737"/>
    </source>
</evidence>
<name>A0A835MA45_9MAGN</name>
<keyword evidence="2" id="KW-0732">Signal</keyword>
<dbReference type="PANTHER" id="PTHR47926">
    <property type="entry name" value="PENTATRICOPEPTIDE REPEAT-CONTAINING PROTEIN"/>
    <property type="match status" value="1"/>
</dbReference>
<dbReference type="InterPro" id="IPR011990">
    <property type="entry name" value="TPR-like_helical_dom_sf"/>
</dbReference>
<dbReference type="GO" id="GO:0009451">
    <property type="term" value="P:RNA modification"/>
    <property type="evidence" value="ECO:0007669"/>
    <property type="project" value="InterPro"/>
</dbReference>
<comment type="caution">
    <text evidence="3">The sequence shown here is derived from an EMBL/GenBank/DDBJ whole genome shotgun (WGS) entry which is preliminary data.</text>
</comment>
<dbReference type="OrthoDB" id="185373at2759"/>
<dbReference type="GO" id="GO:0003723">
    <property type="term" value="F:RNA binding"/>
    <property type="evidence" value="ECO:0007669"/>
    <property type="project" value="InterPro"/>
</dbReference>
<dbReference type="Proteomes" id="UP000631114">
    <property type="component" value="Unassembled WGS sequence"/>
</dbReference>
<proteinExistence type="predicted"/>
<dbReference type="AlphaFoldDB" id="A0A835MA45"/>
<evidence type="ECO:0008006" key="5">
    <source>
        <dbReference type="Google" id="ProtNLM"/>
    </source>
</evidence>
<accession>A0A835MA45</accession>